<evidence type="ECO:0000256" key="3">
    <source>
        <dbReference type="ARBA" id="ARBA00022606"/>
    </source>
</evidence>
<dbReference type="PANTHER" id="PTHR21137">
    <property type="entry name" value="ODORANT RECEPTOR"/>
    <property type="match status" value="1"/>
</dbReference>
<dbReference type="GO" id="GO:0004984">
    <property type="term" value="F:olfactory receptor activity"/>
    <property type="evidence" value="ECO:0007669"/>
    <property type="project" value="InterPro"/>
</dbReference>
<dbReference type="Proteomes" id="UP000479987">
    <property type="component" value="Unassembled WGS sequence"/>
</dbReference>
<evidence type="ECO:0000256" key="4">
    <source>
        <dbReference type="ARBA" id="ARBA00022692"/>
    </source>
</evidence>
<dbReference type="PANTHER" id="PTHR21137:SF35">
    <property type="entry name" value="ODORANT RECEPTOR 19A-RELATED"/>
    <property type="match status" value="1"/>
</dbReference>
<dbReference type="Pfam" id="PF02949">
    <property type="entry name" value="7tm_6"/>
    <property type="match status" value="1"/>
</dbReference>
<keyword evidence="8 10" id="KW-0675">Receptor</keyword>
<feature type="transmembrane region" description="Helical" evidence="10">
    <location>
        <begin position="174"/>
        <end position="204"/>
    </location>
</feature>
<feature type="transmembrane region" description="Helical" evidence="10">
    <location>
        <begin position="263"/>
        <end position="283"/>
    </location>
</feature>
<proteinExistence type="inferred from homology"/>
<keyword evidence="3 10" id="KW-0716">Sensory transduction</keyword>
<feature type="transmembrane region" description="Helical" evidence="10">
    <location>
        <begin position="124"/>
        <end position="153"/>
    </location>
</feature>
<evidence type="ECO:0000313" key="12">
    <source>
        <dbReference type="Proteomes" id="UP000479987"/>
    </source>
</evidence>
<organism evidence="11 12">
    <name type="scientific">Nylanderia fulva</name>
    <dbReference type="NCBI Taxonomy" id="613905"/>
    <lineage>
        <taxon>Eukaryota</taxon>
        <taxon>Metazoa</taxon>
        <taxon>Ecdysozoa</taxon>
        <taxon>Arthropoda</taxon>
        <taxon>Hexapoda</taxon>
        <taxon>Insecta</taxon>
        <taxon>Pterygota</taxon>
        <taxon>Neoptera</taxon>
        <taxon>Endopterygota</taxon>
        <taxon>Hymenoptera</taxon>
        <taxon>Apocrita</taxon>
        <taxon>Aculeata</taxon>
        <taxon>Formicoidea</taxon>
        <taxon>Formicidae</taxon>
        <taxon>Formicinae</taxon>
        <taxon>Nylanderia</taxon>
    </lineage>
</organism>
<dbReference type="EMBL" id="SGBU01000040">
    <property type="protein sequence ID" value="KAF3054364.1"/>
    <property type="molecule type" value="Genomic_DNA"/>
</dbReference>
<evidence type="ECO:0000256" key="10">
    <source>
        <dbReference type="RuleBase" id="RU351113"/>
    </source>
</evidence>
<reference evidence="11 12" key="1">
    <citation type="submission" date="2019-08" db="EMBL/GenBank/DDBJ databases">
        <title>High quality draft denovo assembly of Nylanderia fulva.</title>
        <authorList>
            <person name="Vargo E.L."/>
            <person name="Tarone A.M."/>
            <person name="Konganti K.R."/>
        </authorList>
    </citation>
    <scope>NUCLEOTIDE SEQUENCE [LARGE SCALE GENOMIC DNA]</scope>
    <source>
        <strain evidence="11">TAMU-Nful-2015</strain>
        <tissue evidence="11">Whole body</tissue>
    </source>
</reference>
<evidence type="ECO:0000256" key="9">
    <source>
        <dbReference type="ARBA" id="ARBA00023224"/>
    </source>
</evidence>
<feature type="transmembrane region" description="Helical" evidence="10">
    <location>
        <begin position="36"/>
        <end position="54"/>
    </location>
</feature>
<keyword evidence="4 10" id="KW-0812">Transmembrane</keyword>
<dbReference type="GO" id="GO:0005549">
    <property type="term" value="F:odorant binding"/>
    <property type="evidence" value="ECO:0007669"/>
    <property type="project" value="InterPro"/>
</dbReference>
<dbReference type="InterPro" id="IPR004117">
    <property type="entry name" value="7tm6_olfct_rcpt"/>
</dbReference>
<evidence type="ECO:0000256" key="5">
    <source>
        <dbReference type="ARBA" id="ARBA00022725"/>
    </source>
</evidence>
<dbReference type="AlphaFoldDB" id="A0A6G1LQ48"/>
<comment type="caution">
    <text evidence="11">The sequence shown here is derived from an EMBL/GenBank/DDBJ whole genome shotgun (WGS) entry which is preliminary data.</text>
</comment>
<feature type="transmembrane region" description="Helical" evidence="10">
    <location>
        <begin position="295"/>
        <end position="314"/>
    </location>
</feature>
<keyword evidence="9 10" id="KW-0807">Transducer</keyword>
<evidence type="ECO:0000256" key="7">
    <source>
        <dbReference type="ARBA" id="ARBA00023136"/>
    </source>
</evidence>
<comment type="similarity">
    <text evidence="10">Belongs to the insect chemoreceptor superfamily. Heteromeric odorant receptor channel (TC 1.A.69) family.</text>
</comment>
<comment type="caution">
    <text evidence="10">Lacks conserved residue(s) required for the propagation of feature annotation.</text>
</comment>
<evidence type="ECO:0000256" key="1">
    <source>
        <dbReference type="ARBA" id="ARBA00004651"/>
    </source>
</evidence>
<keyword evidence="7 10" id="KW-0472">Membrane</keyword>
<keyword evidence="12" id="KW-1185">Reference proteome</keyword>
<feature type="transmembrane region" description="Helical" evidence="10">
    <location>
        <begin position="334"/>
        <end position="351"/>
    </location>
</feature>
<keyword evidence="6 10" id="KW-1133">Transmembrane helix</keyword>
<accession>A0A6G1LQ48</accession>
<gene>
    <name evidence="11" type="primary">Or-347</name>
    <name evidence="11" type="synonym">Nful_v1.0-Or-347</name>
    <name evidence="11" type="ORF">NFUL_NFUL000282</name>
</gene>
<evidence type="ECO:0000256" key="2">
    <source>
        <dbReference type="ARBA" id="ARBA00022475"/>
    </source>
</evidence>
<feature type="transmembrane region" description="Helical" evidence="10">
    <location>
        <begin position="61"/>
        <end position="84"/>
    </location>
</feature>
<evidence type="ECO:0000313" key="11">
    <source>
        <dbReference type="EMBL" id="KAF3054364.1"/>
    </source>
</evidence>
<evidence type="ECO:0000256" key="6">
    <source>
        <dbReference type="ARBA" id="ARBA00022989"/>
    </source>
</evidence>
<dbReference type="GO" id="GO:0007165">
    <property type="term" value="P:signal transduction"/>
    <property type="evidence" value="ECO:0007669"/>
    <property type="project" value="UniProtKB-KW"/>
</dbReference>
<sequence length="391" mass="45511">MQATEERYYKINQIVLMVLGIWPYQQSYFTQIQKAFFASVLLTFILVQLLVFVTTQCNAYLLLKILSIVFPFLFVTIKYCLFIIQADSVKQMLDRIRDDWKSLKDKVEIDIIKKYAHSIWFSSIISIVVLCACSLILFTLQCLPLILDVILPLNESRSFQLIVITEYFINQDKYIYIILFHEALACFVAEITLCGTLITMMTFIWHSCALFKIACYRMENAIEKSALTIPIFERQYLFYQRIIHAVFIHRKAIEFAELFTSNFTVLFAILIVVGVSSLSINLFQITLIDNRTEDAYIIPLLIAVHLNYMFIINYGGQKMTDYEKELFKVTYNGLWYTAPLRIQKLLLFIMLKGYKDVTLIFGGMYIVSLQGFASLTNAAISYFMVMHSTKK</sequence>
<keyword evidence="5 10" id="KW-0552">Olfaction</keyword>
<evidence type="ECO:0000256" key="8">
    <source>
        <dbReference type="ARBA" id="ARBA00023170"/>
    </source>
</evidence>
<feature type="transmembrane region" description="Helical" evidence="10">
    <location>
        <begin position="363"/>
        <end position="385"/>
    </location>
</feature>
<keyword evidence="2" id="KW-1003">Cell membrane</keyword>
<protein>
    <recommendedName>
        <fullName evidence="10">Odorant receptor</fullName>
    </recommendedName>
</protein>
<name>A0A6G1LQ48_9HYME</name>
<dbReference type="GO" id="GO:0005886">
    <property type="term" value="C:plasma membrane"/>
    <property type="evidence" value="ECO:0007669"/>
    <property type="project" value="UniProtKB-SubCell"/>
</dbReference>
<comment type="subcellular location">
    <subcellularLocation>
        <location evidence="1 10">Cell membrane</location>
        <topology evidence="1 10">Multi-pass membrane protein</topology>
    </subcellularLocation>
</comment>